<dbReference type="Gene3D" id="1.10.287.130">
    <property type="match status" value="1"/>
</dbReference>
<dbReference type="InterPro" id="IPR003661">
    <property type="entry name" value="HisK_dim/P_dom"/>
</dbReference>
<dbReference type="Pfam" id="PF00512">
    <property type="entry name" value="HisKA"/>
    <property type="match status" value="1"/>
</dbReference>
<comment type="subcellular location">
    <subcellularLocation>
        <location evidence="2">Membrane</location>
    </subcellularLocation>
</comment>
<dbReference type="GeneID" id="93150320"/>
<comment type="caution">
    <text evidence="11">The sequence shown here is derived from an EMBL/GenBank/DDBJ whole genome shotgun (WGS) entry which is preliminary data.</text>
</comment>
<evidence type="ECO:0000256" key="7">
    <source>
        <dbReference type="ARBA" id="ARBA00023012"/>
    </source>
</evidence>
<accession>A0A174UZ95</accession>
<dbReference type="InterPro" id="IPR036890">
    <property type="entry name" value="HATPase_C_sf"/>
</dbReference>
<dbReference type="EMBL" id="WNME01000003">
    <property type="protein sequence ID" value="MUB62668.1"/>
    <property type="molecule type" value="Genomic_DNA"/>
</dbReference>
<keyword evidence="8" id="KW-0812">Transmembrane</keyword>
<dbReference type="CDD" id="cd00082">
    <property type="entry name" value="HisKA"/>
    <property type="match status" value="1"/>
</dbReference>
<dbReference type="SUPFAM" id="SSF47384">
    <property type="entry name" value="Homodimeric domain of signal transducing histidine kinase"/>
    <property type="match status" value="1"/>
</dbReference>
<evidence type="ECO:0000256" key="6">
    <source>
        <dbReference type="ARBA" id="ARBA00022777"/>
    </source>
</evidence>
<feature type="transmembrane region" description="Helical" evidence="8">
    <location>
        <begin position="12"/>
        <end position="31"/>
    </location>
</feature>
<dbReference type="InterPro" id="IPR036097">
    <property type="entry name" value="HisK_dim/P_sf"/>
</dbReference>
<keyword evidence="5" id="KW-0808">Transferase</keyword>
<keyword evidence="8" id="KW-0472">Membrane</keyword>
<protein>
    <recommendedName>
        <fullName evidence="3">histidine kinase</fullName>
        <ecNumber evidence="3">2.7.13.3</ecNumber>
    </recommendedName>
</protein>
<evidence type="ECO:0000256" key="8">
    <source>
        <dbReference type="SAM" id="Phobius"/>
    </source>
</evidence>
<dbReference type="PANTHER" id="PTHR45453:SF1">
    <property type="entry name" value="PHOSPHATE REGULON SENSOR PROTEIN PHOR"/>
    <property type="match status" value="1"/>
</dbReference>
<dbReference type="SUPFAM" id="SSF55874">
    <property type="entry name" value="ATPase domain of HSP90 chaperone/DNA topoisomerase II/histidine kinase"/>
    <property type="match status" value="1"/>
</dbReference>
<dbReference type="Gene3D" id="3.30.565.10">
    <property type="entry name" value="Histidine kinase-like ATPase, C-terminal domain"/>
    <property type="match status" value="1"/>
</dbReference>
<dbReference type="SMART" id="SM00387">
    <property type="entry name" value="HATPase_c"/>
    <property type="match status" value="1"/>
</dbReference>
<name>A0A174UZ95_9FIRM</name>
<dbReference type="GO" id="GO:0004721">
    <property type="term" value="F:phosphoprotein phosphatase activity"/>
    <property type="evidence" value="ECO:0007669"/>
    <property type="project" value="TreeGrafter"/>
</dbReference>
<dbReference type="AlphaFoldDB" id="A0A174UZ95"/>
<dbReference type="GO" id="GO:0016036">
    <property type="term" value="P:cellular response to phosphate starvation"/>
    <property type="evidence" value="ECO:0007669"/>
    <property type="project" value="TreeGrafter"/>
</dbReference>
<evidence type="ECO:0000256" key="5">
    <source>
        <dbReference type="ARBA" id="ARBA00022679"/>
    </source>
</evidence>
<feature type="domain" description="Histidine kinase" evidence="9">
    <location>
        <begin position="195"/>
        <end position="409"/>
    </location>
</feature>
<keyword evidence="6 11" id="KW-0418">Kinase</keyword>
<gene>
    <name evidence="11" type="ORF">DXD79_08705</name>
    <name evidence="10" type="ORF">GNE07_06275</name>
</gene>
<dbReference type="Proteomes" id="UP000263014">
    <property type="component" value="Unassembled WGS sequence"/>
</dbReference>
<evidence type="ECO:0000313" key="10">
    <source>
        <dbReference type="EMBL" id="MUB62668.1"/>
    </source>
</evidence>
<dbReference type="GO" id="GO:0000155">
    <property type="term" value="F:phosphorelay sensor kinase activity"/>
    <property type="evidence" value="ECO:0007669"/>
    <property type="project" value="InterPro"/>
</dbReference>
<feature type="transmembrane region" description="Helical" evidence="8">
    <location>
        <begin position="106"/>
        <end position="127"/>
    </location>
</feature>
<dbReference type="CDD" id="cd00075">
    <property type="entry name" value="HATPase"/>
    <property type="match status" value="1"/>
</dbReference>
<evidence type="ECO:0000313" key="13">
    <source>
        <dbReference type="Proteomes" id="UP000434223"/>
    </source>
</evidence>
<dbReference type="OrthoDB" id="9773956at2"/>
<keyword evidence="7" id="KW-0902">Two-component regulatory system</keyword>
<organism evidence="11 12">
    <name type="scientific">Hungatella hathewayi</name>
    <dbReference type="NCBI Taxonomy" id="154046"/>
    <lineage>
        <taxon>Bacteria</taxon>
        <taxon>Bacillati</taxon>
        <taxon>Bacillota</taxon>
        <taxon>Clostridia</taxon>
        <taxon>Lachnospirales</taxon>
        <taxon>Lachnospiraceae</taxon>
        <taxon>Hungatella</taxon>
    </lineage>
</organism>
<dbReference type="InterPro" id="IPR004358">
    <property type="entry name" value="Sig_transdc_His_kin-like_C"/>
</dbReference>
<dbReference type="InterPro" id="IPR003594">
    <property type="entry name" value="HATPase_dom"/>
</dbReference>
<dbReference type="RefSeq" id="WP_006775768.1">
    <property type="nucleotide sequence ID" value="NZ_CAJKZF010000006.1"/>
</dbReference>
<evidence type="ECO:0000256" key="4">
    <source>
        <dbReference type="ARBA" id="ARBA00022553"/>
    </source>
</evidence>
<evidence type="ECO:0000256" key="1">
    <source>
        <dbReference type="ARBA" id="ARBA00000085"/>
    </source>
</evidence>
<proteinExistence type="predicted"/>
<dbReference type="EMBL" id="QSON01000003">
    <property type="protein sequence ID" value="RGJ06072.1"/>
    <property type="molecule type" value="Genomic_DNA"/>
</dbReference>
<reference evidence="10 13" key="2">
    <citation type="submission" date="2019-09" db="EMBL/GenBank/DDBJ databases">
        <title>Draft genome sequencing of Hungatella hathewayi 123Y-2.</title>
        <authorList>
            <person name="Lv Q."/>
            <person name="Li S."/>
        </authorList>
    </citation>
    <scope>NUCLEOTIDE SEQUENCE [LARGE SCALE GENOMIC DNA]</scope>
    <source>
        <strain evidence="10 13">123Y-2</strain>
    </source>
</reference>
<dbReference type="GO" id="GO:0005886">
    <property type="term" value="C:plasma membrane"/>
    <property type="evidence" value="ECO:0007669"/>
    <property type="project" value="TreeGrafter"/>
</dbReference>
<dbReference type="InterPro" id="IPR050351">
    <property type="entry name" value="BphY/WalK/GraS-like"/>
</dbReference>
<dbReference type="PANTHER" id="PTHR45453">
    <property type="entry name" value="PHOSPHATE REGULON SENSOR PROTEIN PHOR"/>
    <property type="match status" value="1"/>
</dbReference>
<comment type="catalytic activity">
    <reaction evidence="1">
        <text>ATP + protein L-histidine = ADP + protein N-phospho-L-histidine.</text>
        <dbReference type="EC" id="2.7.13.3"/>
    </reaction>
</comment>
<evidence type="ECO:0000313" key="12">
    <source>
        <dbReference type="Proteomes" id="UP000263014"/>
    </source>
</evidence>
<evidence type="ECO:0000259" key="9">
    <source>
        <dbReference type="PROSITE" id="PS50109"/>
    </source>
</evidence>
<dbReference type="PROSITE" id="PS50109">
    <property type="entry name" value="HIS_KIN"/>
    <property type="match status" value="1"/>
</dbReference>
<dbReference type="Proteomes" id="UP000434223">
    <property type="component" value="Unassembled WGS sequence"/>
</dbReference>
<sequence>MSFGRDRQIRHYCEFLIAFVLLLFFSGMWAYSQQASIVRDLFLEHDRAVVTSLLEQGISEDVIARAITNTSGTEVGTELLTRIGITSHTAIKFFPFITDLQQQTGLFMMIAWVVLTGMLFTGTFLFFRKREQLYRQATQVILHFIQGDFSHHLTQANEGAIFQFFASVDQLATILQSKNDTQEKAKEFLKNTISDISHQLKTPLTALSMYHEIISDEPENVETVREYSEKTGLAINRMDILIQSMLKITRLDAGSIDFEKERCYVADLIARSIRELIIRAEREGKKILTDGSTEEMIFCDVGWTSEAIGNIVKNALDHTEAGGEIHISWEHSPIMLRVYISDNGSGIAPEDIHHIFKRFYRSKKSLDTQGIGLGLPLAKSIIGGQDGIISVQSSLNKGTMFTLSFLTEL</sequence>
<dbReference type="EC" id="2.7.13.3" evidence="3"/>
<evidence type="ECO:0000313" key="11">
    <source>
        <dbReference type="EMBL" id="RGJ06072.1"/>
    </source>
</evidence>
<keyword evidence="4" id="KW-0597">Phosphoprotein</keyword>
<dbReference type="InterPro" id="IPR005467">
    <property type="entry name" value="His_kinase_dom"/>
</dbReference>
<keyword evidence="8" id="KW-1133">Transmembrane helix</keyword>
<dbReference type="PRINTS" id="PR00344">
    <property type="entry name" value="BCTRLSENSOR"/>
</dbReference>
<evidence type="ECO:0000256" key="2">
    <source>
        <dbReference type="ARBA" id="ARBA00004370"/>
    </source>
</evidence>
<dbReference type="Pfam" id="PF02518">
    <property type="entry name" value="HATPase_c"/>
    <property type="match status" value="1"/>
</dbReference>
<reference evidence="11 12" key="1">
    <citation type="submission" date="2018-08" db="EMBL/GenBank/DDBJ databases">
        <title>A genome reference for cultivated species of the human gut microbiota.</title>
        <authorList>
            <person name="Zou Y."/>
            <person name="Xue W."/>
            <person name="Luo G."/>
        </authorList>
    </citation>
    <scope>NUCLEOTIDE SEQUENCE [LARGE SCALE GENOMIC DNA]</scope>
    <source>
        <strain evidence="11 12">TM09-12</strain>
    </source>
</reference>
<evidence type="ECO:0000256" key="3">
    <source>
        <dbReference type="ARBA" id="ARBA00012438"/>
    </source>
</evidence>
<dbReference type="SMART" id="SM00388">
    <property type="entry name" value="HisKA"/>
    <property type="match status" value="1"/>
</dbReference>